<dbReference type="InterPro" id="IPR043149">
    <property type="entry name" value="TagF_N"/>
</dbReference>
<keyword evidence="3" id="KW-1003">Cell membrane</keyword>
<evidence type="ECO:0000256" key="5">
    <source>
        <dbReference type="ARBA" id="ARBA00022944"/>
    </source>
</evidence>
<comment type="similarity">
    <text evidence="2">Belongs to the CDP-glycerol glycerophosphotransferase family.</text>
</comment>
<dbReference type="SUPFAM" id="SSF53756">
    <property type="entry name" value="UDP-Glycosyltransferase/glycogen phosphorylase"/>
    <property type="match status" value="2"/>
</dbReference>
<dbReference type="Pfam" id="PF00534">
    <property type="entry name" value="Glycos_transf_1"/>
    <property type="match status" value="1"/>
</dbReference>
<dbReference type="Pfam" id="PF04464">
    <property type="entry name" value="Glyphos_transf"/>
    <property type="match status" value="1"/>
</dbReference>
<evidence type="ECO:0000313" key="8">
    <source>
        <dbReference type="EMBL" id="USD19898.1"/>
    </source>
</evidence>
<evidence type="ECO:0000256" key="3">
    <source>
        <dbReference type="ARBA" id="ARBA00022475"/>
    </source>
</evidence>
<dbReference type="PANTHER" id="PTHR37316:SF3">
    <property type="entry name" value="TEICHOIC ACID GLYCEROL-PHOSPHATE TRANSFERASE"/>
    <property type="match status" value="1"/>
</dbReference>
<dbReference type="PANTHER" id="PTHR37316">
    <property type="entry name" value="TEICHOIC ACID GLYCEROL-PHOSPHATE PRIMASE"/>
    <property type="match status" value="1"/>
</dbReference>
<evidence type="ECO:0000256" key="1">
    <source>
        <dbReference type="ARBA" id="ARBA00004202"/>
    </source>
</evidence>
<evidence type="ECO:0000313" key="9">
    <source>
        <dbReference type="Proteomes" id="UP001055658"/>
    </source>
</evidence>
<evidence type="ECO:0000256" key="6">
    <source>
        <dbReference type="ARBA" id="ARBA00023136"/>
    </source>
</evidence>
<proteinExistence type="inferred from homology"/>
<keyword evidence="9" id="KW-1185">Reference proteome</keyword>
<sequence>MKKQKVIKILHGFLHRYKPIDSRLRRIRGYQLLSKFGRKIYHNAVIRLSSSQRFYLENFDEIGVKKNVILFESHWGKNISCHPFAIYQALIGHQKAEDFSIIWVVNNPESVPAEISCRKNVKLIARDTIDYAKALLKAEYLVNNLTFPDYFIRKPSQFYVNTWHGIPIKTLGLDTNDRLFSFANGQRNFIQATHIPLAGEYAKKTTVDSYGAKNLNSHKVCKIGSPRIDTTLNTSRKSVLKRLGINYNKKVVLFAPTWRGRIGKPSMDFGFAIKALDHLSISLSDEYHVLVSLHGLVKEKLKGSLKGGFNFVPDEMDINEILAGVDILISDYSSITLDFFALNRPIILYVPDRSHYESERGLYIELEELPAKVVNELPELSNAIHNAVKPSEFPSYTAAVGKFIPNEDGKSSERLLSILFGSSQNLPVKESTKKKILVHPGGLLANGISNSFVNLVENIDHSKYEMTFIVDAKATDSSIIRKEYFVRLAEKCQVILLYPGIGLTFDEAKAYSKFTSKETNPSCYDEELINAAFRKEARRVFSDNSFDIAIYFSGYTFYWAQLFAHLDTNKRVIYQHCDMYAEASNSNPNRSLPQLNAVFSSYKHYETFVSVSDSVRIENERKLKSFYPSKYSTVTIENSISPSDIKRKSEIPLSLVSIQCATIINTTDHLKFVVVGRLSPEKNHKRLFRAFSILIKEEKKKAILFVVGDGPLREILKSEVRQLGIAEYVVFTGRLANPYPLVKACDCMVLASDYEGQGLVLLEALTLGVPCIGTNVPGIKCVLKDGIGILTETTANSFADAMITFANTPKKKPVIGFSAENYVASTLDSFYRYVCDEKISNDVVFDT</sequence>
<evidence type="ECO:0000259" key="7">
    <source>
        <dbReference type="Pfam" id="PF00534"/>
    </source>
</evidence>
<evidence type="ECO:0000256" key="4">
    <source>
        <dbReference type="ARBA" id="ARBA00022679"/>
    </source>
</evidence>
<feature type="domain" description="Glycosyl transferase family 1" evidence="7">
    <location>
        <begin position="668"/>
        <end position="811"/>
    </location>
</feature>
<organism evidence="8 9">
    <name type="scientific">Microbulbifer variabilis</name>
    <dbReference type="NCBI Taxonomy" id="266805"/>
    <lineage>
        <taxon>Bacteria</taxon>
        <taxon>Pseudomonadati</taxon>
        <taxon>Pseudomonadota</taxon>
        <taxon>Gammaproteobacteria</taxon>
        <taxon>Cellvibrionales</taxon>
        <taxon>Microbulbiferaceae</taxon>
        <taxon>Microbulbifer</taxon>
    </lineage>
</organism>
<dbReference type="EMBL" id="CP092418">
    <property type="protein sequence ID" value="USD19898.1"/>
    <property type="molecule type" value="Genomic_DNA"/>
</dbReference>
<dbReference type="RefSeq" id="WP_252081989.1">
    <property type="nucleotide sequence ID" value="NZ_CP092418.1"/>
</dbReference>
<dbReference type="CDD" id="cd03811">
    <property type="entry name" value="GT4_GT28_WabH-like"/>
    <property type="match status" value="1"/>
</dbReference>
<dbReference type="InterPro" id="IPR007554">
    <property type="entry name" value="Glycerophosphate_synth"/>
</dbReference>
<accession>A0ABY4V9L1</accession>
<protein>
    <submittedName>
        <fullName evidence="8">CDP-glycerol glycerophosphotransferase family protein</fullName>
    </submittedName>
</protein>
<keyword evidence="6" id="KW-0472">Membrane</keyword>
<dbReference type="Gene3D" id="3.40.50.2000">
    <property type="entry name" value="Glycogen Phosphorylase B"/>
    <property type="match status" value="2"/>
</dbReference>
<gene>
    <name evidence="8" type="ORF">MJO52_12495</name>
</gene>
<evidence type="ECO:0000256" key="2">
    <source>
        <dbReference type="ARBA" id="ARBA00010488"/>
    </source>
</evidence>
<name>A0ABY4V9L1_9GAMM</name>
<reference evidence="8" key="1">
    <citation type="submission" date="2022-02" db="EMBL/GenBank/DDBJ databases">
        <title>Coral-associated bacteria.</title>
        <authorList>
            <person name="Tang K."/>
            <person name="Wang X."/>
        </authorList>
    </citation>
    <scope>NUCLEOTIDE SEQUENCE</scope>
    <source>
        <strain evidence="8">SCSIO 43006</strain>
    </source>
</reference>
<dbReference type="InterPro" id="IPR001296">
    <property type="entry name" value="Glyco_trans_1"/>
</dbReference>
<comment type="subcellular location">
    <subcellularLocation>
        <location evidence="1">Cell membrane</location>
        <topology evidence="1">Peripheral membrane protein</topology>
    </subcellularLocation>
</comment>
<dbReference type="Gene3D" id="3.40.50.11820">
    <property type="match status" value="1"/>
</dbReference>
<dbReference type="Gene3D" id="3.40.50.12580">
    <property type="match status" value="1"/>
</dbReference>
<dbReference type="InterPro" id="IPR043148">
    <property type="entry name" value="TagF_C"/>
</dbReference>
<keyword evidence="4" id="KW-0808">Transferase</keyword>
<dbReference type="InterPro" id="IPR051612">
    <property type="entry name" value="Teichoic_Acid_Biosynth"/>
</dbReference>
<dbReference type="Proteomes" id="UP001055658">
    <property type="component" value="Chromosome"/>
</dbReference>
<keyword evidence="5" id="KW-0777">Teichoic acid biosynthesis</keyword>